<name>A0ACB9PAH0_BAUVA</name>
<sequence length="95" mass="10705">MAKIVSLPYVFLLILAMAFLSELVQGGGQGSLRPEQCQGACSYRCSKTHHRERCMFFCIKCCRKCLCVPSGFYGHKEECPCYNNWKTKRGGAKCP</sequence>
<evidence type="ECO:0000313" key="1">
    <source>
        <dbReference type="EMBL" id="KAI4345351.1"/>
    </source>
</evidence>
<dbReference type="Proteomes" id="UP000828941">
    <property type="component" value="Chromosome 5"/>
</dbReference>
<organism evidence="1 2">
    <name type="scientific">Bauhinia variegata</name>
    <name type="common">Purple orchid tree</name>
    <name type="synonym">Phanera variegata</name>
    <dbReference type="NCBI Taxonomy" id="167791"/>
    <lineage>
        <taxon>Eukaryota</taxon>
        <taxon>Viridiplantae</taxon>
        <taxon>Streptophyta</taxon>
        <taxon>Embryophyta</taxon>
        <taxon>Tracheophyta</taxon>
        <taxon>Spermatophyta</taxon>
        <taxon>Magnoliopsida</taxon>
        <taxon>eudicotyledons</taxon>
        <taxon>Gunneridae</taxon>
        <taxon>Pentapetalae</taxon>
        <taxon>rosids</taxon>
        <taxon>fabids</taxon>
        <taxon>Fabales</taxon>
        <taxon>Fabaceae</taxon>
        <taxon>Cercidoideae</taxon>
        <taxon>Cercideae</taxon>
        <taxon>Bauhiniinae</taxon>
        <taxon>Bauhinia</taxon>
    </lineage>
</organism>
<protein>
    <submittedName>
        <fullName evidence="1">Uncharacterized protein</fullName>
    </submittedName>
</protein>
<gene>
    <name evidence="1" type="ORF">L6164_012482</name>
</gene>
<accession>A0ACB9PAH0</accession>
<reference evidence="1 2" key="1">
    <citation type="journal article" date="2022" name="DNA Res.">
        <title>Chromosomal-level genome assembly of the orchid tree Bauhinia variegata (Leguminosae; Cercidoideae) supports the allotetraploid origin hypothesis of Bauhinia.</title>
        <authorList>
            <person name="Zhong Y."/>
            <person name="Chen Y."/>
            <person name="Zheng D."/>
            <person name="Pang J."/>
            <person name="Liu Y."/>
            <person name="Luo S."/>
            <person name="Meng S."/>
            <person name="Qian L."/>
            <person name="Wei D."/>
            <person name="Dai S."/>
            <person name="Zhou R."/>
        </authorList>
    </citation>
    <scope>NUCLEOTIDE SEQUENCE [LARGE SCALE GENOMIC DNA]</scope>
    <source>
        <strain evidence="1">BV-YZ2020</strain>
    </source>
</reference>
<evidence type="ECO:0000313" key="2">
    <source>
        <dbReference type="Proteomes" id="UP000828941"/>
    </source>
</evidence>
<dbReference type="EMBL" id="CM039430">
    <property type="protein sequence ID" value="KAI4345351.1"/>
    <property type="molecule type" value="Genomic_DNA"/>
</dbReference>
<keyword evidence="2" id="KW-1185">Reference proteome</keyword>
<comment type="caution">
    <text evidence="1">The sequence shown here is derived from an EMBL/GenBank/DDBJ whole genome shotgun (WGS) entry which is preliminary data.</text>
</comment>
<proteinExistence type="predicted"/>